<accession>A0A6J5PUH9</accession>
<sequence>MKAHIKNFKGFINEAYKPNVDTMDEAELKSELYGMGVTPVVVRSILSNEGIKGLRKEVKKRKAKD</sequence>
<evidence type="ECO:0000313" key="1">
    <source>
        <dbReference type="EMBL" id="CAB4175539.1"/>
    </source>
</evidence>
<reference evidence="1" key="1">
    <citation type="submission" date="2020-05" db="EMBL/GenBank/DDBJ databases">
        <authorList>
            <person name="Chiriac C."/>
            <person name="Salcher M."/>
            <person name="Ghai R."/>
            <person name="Kavagutti S V."/>
        </authorList>
    </citation>
    <scope>NUCLEOTIDE SEQUENCE</scope>
</reference>
<organism evidence="1">
    <name type="scientific">uncultured Caudovirales phage</name>
    <dbReference type="NCBI Taxonomy" id="2100421"/>
    <lineage>
        <taxon>Viruses</taxon>
        <taxon>Duplodnaviria</taxon>
        <taxon>Heunggongvirae</taxon>
        <taxon>Uroviricota</taxon>
        <taxon>Caudoviricetes</taxon>
        <taxon>Peduoviridae</taxon>
        <taxon>Maltschvirus</taxon>
        <taxon>Maltschvirus maltsch</taxon>
    </lineage>
</organism>
<dbReference type="EMBL" id="LR796923">
    <property type="protein sequence ID" value="CAB4175539.1"/>
    <property type="molecule type" value="Genomic_DNA"/>
</dbReference>
<proteinExistence type="predicted"/>
<gene>
    <name evidence="1" type="ORF">UFOVP972_240</name>
</gene>
<protein>
    <submittedName>
        <fullName evidence="1">Uncharacterized protein</fullName>
    </submittedName>
</protein>
<name>A0A6J5PUH9_9CAUD</name>